<dbReference type="InterPro" id="IPR005119">
    <property type="entry name" value="LysR_subst-bd"/>
</dbReference>
<dbReference type="OrthoDB" id="5526340at2"/>
<dbReference type="InterPro" id="IPR036390">
    <property type="entry name" value="WH_DNA-bd_sf"/>
</dbReference>
<dbReference type="PROSITE" id="PS50931">
    <property type="entry name" value="HTH_LYSR"/>
    <property type="match status" value="1"/>
</dbReference>
<evidence type="ECO:0000313" key="7">
    <source>
        <dbReference type="Proteomes" id="UP000050956"/>
    </source>
</evidence>
<dbReference type="GO" id="GO:0003700">
    <property type="term" value="F:DNA-binding transcription factor activity"/>
    <property type="evidence" value="ECO:0007669"/>
    <property type="project" value="InterPro"/>
</dbReference>
<feature type="domain" description="HTH lysR-type" evidence="5">
    <location>
        <begin position="6"/>
        <end position="63"/>
    </location>
</feature>
<dbReference type="InterPro" id="IPR000847">
    <property type="entry name" value="LysR_HTH_N"/>
</dbReference>
<dbReference type="Pfam" id="PF03466">
    <property type="entry name" value="LysR_substrate"/>
    <property type="match status" value="1"/>
</dbReference>
<dbReference type="SUPFAM" id="SSF46785">
    <property type="entry name" value="Winged helix' DNA-binding domain"/>
    <property type="match status" value="1"/>
</dbReference>
<keyword evidence="7" id="KW-1185">Reference proteome</keyword>
<reference evidence="6 7" key="1">
    <citation type="submission" date="2015-05" db="EMBL/GenBank/DDBJ databases">
        <title>Genome sequencing and analysis of members of genus Stenotrophomonas.</title>
        <authorList>
            <person name="Patil P.P."/>
            <person name="Midha S."/>
            <person name="Patil P.B."/>
        </authorList>
    </citation>
    <scope>NUCLEOTIDE SEQUENCE [LARGE SCALE GENOMIC DNA]</scope>
    <source>
        <strain evidence="6 7">DSM 24757</strain>
    </source>
</reference>
<dbReference type="InterPro" id="IPR058163">
    <property type="entry name" value="LysR-type_TF_proteobact-type"/>
</dbReference>
<dbReference type="STRING" id="336566.ABB30_11795"/>
<dbReference type="AlphaFoldDB" id="A0A0R0D0D9"/>
<keyword evidence="3" id="KW-0238">DNA-binding</keyword>
<dbReference type="FunFam" id="3.40.190.10:FF:000017">
    <property type="entry name" value="Glycine cleavage system transcriptional activator"/>
    <property type="match status" value="1"/>
</dbReference>
<dbReference type="RefSeq" id="WP_057638511.1">
    <property type="nucleotide sequence ID" value="NZ_LDJM01000030.1"/>
</dbReference>
<keyword evidence="2" id="KW-0805">Transcription regulation</keyword>
<protein>
    <recommendedName>
        <fullName evidence="5">HTH lysR-type domain-containing protein</fullName>
    </recommendedName>
</protein>
<gene>
    <name evidence="6" type="ORF">ABB30_11795</name>
</gene>
<dbReference type="EMBL" id="LDJM01000030">
    <property type="protein sequence ID" value="KRG75439.1"/>
    <property type="molecule type" value="Genomic_DNA"/>
</dbReference>
<dbReference type="GO" id="GO:0043565">
    <property type="term" value="F:sequence-specific DNA binding"/>
    <property type="evidence" value="ECO:0007669"/>
    <property type="project" value="TreeGrafter"/>
</dbReference>
<dbReference type="Gene3D" id="1.10.10.10">
    <property type="entry name" value="Winged helix-like DNA-binding domain superfamily/Winged helix DNA-binding domain"/>
    <property type="match status" value="1"/>
</dbReference>
<dbReference type="InterPro" id="IPR036388">
    <property type="entry name" value="WH-like_DNA-bd_sf"/>
</dbReference>
<accession>A0A0R0D0D9</accession>
<dbReference type="GO" id="GO:0006351">
    <property type="term" value="P:DNA-templated transcription"/>
    <property type="evidence" value="ECO:0007669"/>
    <property type="project" value="TreeGrafter"/>
</dbReference>
<proteinExistence type="inferred from homology"/>
<dbReference type="PATRIC" id="fig|336566.3.peg.1862"/>
<dbReference type="PANTHER" id="PTHR30537:SF74">
    <property type="entry name" value="HTH-TYPE TRANSCRIPTIONAL REGULATOR TRPI"/>
    <property type="match status" value="1"/>
</dbReference>
<evidence type="ECO:0000256" key="3">
    <source>
        <dbReference type="ARBA" id="ARBA00023125"/>
    </source>
</evidence>
<evidence type="ECO:0000313" key="6">
    <source>
        <dbReference type="EMBL" id="KRG75439.1"/>
    </source>
</evidence>
<organism evidence="6 7">
    <name type="scientific">Stenotrophomonas ginsengisoli</name>
    <dbReference type="NCBI Taxonomy" id="336566"/>
    <lineage>
        <taxon>Bacteria</taxon>
        <taxon>Pseudomonadati</taxon>
        <taxon>Pseudomonadota</taxon>
        <taxon>Gammaproteobacteria</taxon>
        <taxon>Lysobacterales</taxon>
        <taxon>Lysobacteraceae</taxon>
        <taxon>Stenotrophomonas</taxon>
    </lineage>
</organism>
<dbReference type="PANTHER" id="PTHR30537">
    <property type="entry name" value="HTH-TYPE TRANSCRIPTIONAL REGULATOR"/>
    <property type="match status" value="1"/>
</dbReference>
<sequence>MPSPLPPLTALRAFEATVRLGSASAAATELHVTHGAISRQLQALEQAAGVPLLERIGRGLAPTPAGRQLQQAAQAAFEQLRAGWAAIQPRPADGPLVLGCPGSVLARWMIPRLEALKRDLPGLTLHLAAVEGELHPDLPGLDGVLLLGQPPWPAHWQVDVLAAERIGPVFSPQLPQAAHLSQAVPAQLLQQPLLHTTSRPQAWPAWLDAHGLGTATPQLGQGFDHLYYLLEAAGAGLGVAIAPQELVAADLASGRLLAPWGFAPTGGSWALCRRADNRDRRIDALARWLQQQLQ</sequence>
<name>A0A0R0D0D9_9GAMM</name>
<comment type="caution">
    <text evidence="6">The sequence shown here is derived from an EMBL/GenBank/DDBJ whole genome shotgun (WGS) entry which is preliminary data.</text>
</comment>
<dbReference type="Proteomes" id="UP000050956">
    <property type="component" value="Unassembled WGS sequence"/>
</dbReference>
<evidence type="ECO:0000256" key="4">
    <source>
        <dbReference type="ARBA" id="ARBA00023163"/>
    </source>
</evidence>
<evidence type="ECO:0000256" key="2">
    <source>
        <dbReference type="ARBA" id="ARBA00023015"/>
    </source>
</evidence>
<dbReference type="Pfam" id="PF00126">
    <property type="entry name" value="HTH_1"/>
    <property type="match status" value="1"/>
</dbReference>
<dbReference type="Gene3D" id="3.40.190.10">
    <property type="entry name" value="Periplasmic binding protein-like II"/>
    <property type="match status" value="2"/>
</dbReference>
<evidence type="ECO:0000259" key="5">
    <source>
        <dbReference type="PROSITE" id="PS50931"/>
    </source>
</evidence>
<comment type="similarity">
    <text evidence="1">Belongs to the LysR transcriptional regulatory family.</text>
</comment>
<dbReference type="SUPFAM" id="SSF53850">
    <property type="entry name" value="Periplasmic binding protein-like II"/>
    <property type="match status" value="1"/>
</dbReference>
<keyword evidence="4" id="KW-0804">Transcription</keyword>
<evidence type="ECO:0000256" key="1">
    <source>
        <dbReference type="ARBA" id="ARBA00009437"/>
    </source>
</evidence>